<evidence type="ECO:0000313" key="15">
    <source>
        <dbReference type="Proteomes" id="UP000245202"/>
    </source>
</evidence>
<dbReference type="PANTHER" id="PTHR30352">
    <property type="entry name" value="PYRUVATE FORMATE-LYASE-ACTIVATING ENZYME"/>
    <property type="match status" value="1"/>
</dbReference>
<evidence type="ECO:0000256" key="10">
    <source>
        <dbReference type="ARBA" id="ARBA00023014"/>
    </source>
</evidence>
<dbReference type="InterPro" id="IPR001989">
    <property type="entry name" value="Radical_activat_CS"/>
</dbReference>
<dbReference type="InterPro" id="IPR012837">
    <property type="entry name" value="NrdG"/>
</dbReference>
<keyword evidence="8 12" id="KW-0560">Oxidoreductase</keyword>
<sequence>MNESNIPDHKEPELRIAGLVQESIVDGPGLRLVVFAQGCPHRCRGCHNPHTHSYEGGITVSIDAITNAIIQNPLLDGVTLSGGEPFLQAEGFAELAARVKAMGLHVMTYTGYIYETIVAGLNRHDGWRSLLDNTDVLVDGPFVLKQRSLSLRYRGSSNQRLIDVKQSGRAGQAICIF</sequence>
<dbReference type="GO" id="GO:0043365">
    <property type="term" value="F:[formate-C-acetyltransferase]-activating enzyme activity"/>
    <property type="evidence" value="ECO:0007669"/>
    <property type="project" value="InterPro"/>
</dbReference>
<keyword evidence="5" id="KW-0004">4Fe-4S</keyword>
<comment type="caution">
    <text evidence="14">The sequence shown here is derived from an EMBL/GenBank/DDBJ whole genome shotgun (WGS) entry which is preliminary data.</text>
</comment>
<dbReference type="InterPro" id="IPR013785">
    <property type="entry name" value="Aldolase_TIM"/>
</dbReference>
<dbReference type="NCBIfam" id="TIGR02491">
    <property type="entry name" value="NrdG"/>
    <property type="match status" value="1"/>
</dbReference>
<organism evidence="14 15">
    <name type="scientific">Paenibacillus agaridevorans</name>
    <dbReference type="NCBI Taxonomy" id="171404"/>
    <lineage>
        <taxon>Bacteria</taxon>
        <taxon>Bacillati</taxon>
        <taxon>Bacillota</taxon>
        <taxon>Bacilli</taxon>
        <taxon>Bacillales</taxon>
        <taxon>Paenibacillaceae</taxon>
        <taxon>Paenibacillus</taxon>
    </lineage>
</organism>
<reference evidence="14 15" key="1">
    <citation type="submission" date="2017-08" db="EMBL/GenBank/DDBJ databases">
        <title>Substantial Increase in Enzyme Production by Combined Drug-Resistance Mutations in Paenibacillus agaridevorans.</title>
        <authorList>
            <person name="Tanaka Y."/>
            <person name="Funane K."/>
            <person name="Hosaka T."/>
            <person name="Shiwa Y."/>
            <person name="Fujita N."/>
            <person name="Miyazaki T."/>
            <person name="Yoshikawa H."/>
            <person name="Murakami K."/>
            <person name="Kasahara K."/>
            <person name="Inaoka T."/>
            <person name="Hiraga Y."/>
            <person name="Ochi K."/>
        </authorList>
    </citation>
    <scope>NUCLEOTIDE SEQUENCE [LARGE SCALE GENOMIC DNA]</scope>
    <source>
        <strain evidence="14 15">T-3040</strain>
    </source>
</reference>
<dbReference type="Pfam" id="PF13353">
    <property type="entry name" value="Fer4_12"/>
    <property type="match status" value="1"/>
</dbReference>
<dbReference type="SFLD" id="SFLDG01063">
    <property type="entry name" value="activating_enzymes__group_1"/>
    <property type="match status" value="1"/>
</dbReference>
<evidence type="ECO:0000256" key="6">
    <source>
        <dbReference type="ARBA" id="ARBA00022691"/>
    </source>
</evidence>
<evidence type="ECO:0000256" key="12">
    <source>
        <dbReference type="PIRNR" id="PIRNR000368"/>
    </source>
</evidence>
<evidence type="ECO:0000259" key="13">
    <source>
        <dbReference type="PROSITE" id="PS51918"/>
    </source>
</evidence>
<accession>A0A2R5EYF5</accession>
<evidence type="ECO:0000256" key="1">
    <source>
        <dbReference type="ARBA" id="ARBA00001966"/>
    </source>
</evidence>
<dbReference type="SFLD" id="SFLDF00299">
    <property type="entry name" value="anaerobic_ribonucleoside-triph"/>
    <property type="match status" value="1"/>
</dbReference>
<dbReference type="GO" id="GO:0046872">
    <property type="term" value="F:metal ion binding"/>
    <property type="evidence" value="ECO:0007669"/>
    <property type="project" value="UniProtKB-KW"/>
</dbReference>
<dbReference type="PANTHER" id="PTHR30352:SF2">
    <property type="entry name" value="ANAEROBIC RIBONUCLEOSIDE-TRIPHOSPHATE REDUCTASE-ACTIVATING PROTEIN"/>
    <property type="match status" value="1"/>
</dbReference>
<keyword evidence="7" id="KW-0479">Metal-binding</keyword>
<dbReference type="EC" id="1.97.1.-" evidence="12"/>
<dbReference type="InterPro" id="IPR007197">
    <property type="entry name" value="rSAM"/>
</dbReference>
<dbReference type="CDD" id="cd01335">
    <property type="entry name" value="Radical_SAM"/>
    <property type="match status" value="1"/>
</dbReference>
<dbReference type="PROSITE" id="PS51918">
    <property type="entry name" value="RADICAL_SAM"/>
    <property type="match status" value="1"/>
</dbReference>
<protein>
    <recommendedName>
        <fullName evidence="4 12">Anaerobic ribonucleoside-triphosphate reductase-activating protein</fullName>
        <ecNumber evidence="12">1.97.1.-</ecNumber>
    </recommendedName>
</protein>
<name>A0A2R5EYF5_9BACL</name>
<dbReference type="GO" id="GO:0004748">
    <property type="term" value="F:ribonucleoside-diphosphate reductase activity, thioredoxin disulfide as acceptor"/>
    <property type="evidence" value="ECO:0007669"/>
    <property type="project" value="TreeGrafter"/>
</dbReference>
<comment type="cofactor">
    <cofactor evidence="1">
        <name>[4Fe-4S] cluster</name>
        <dbReference type="ChEBI" id="CHEBI:49883"/>
    </cofactor>
</comment>
<gene>
    <name evidence="14" type="ORF">PAT3040_04788</name>
</gene>
<dbReference type="InterPro" id="IPR034457">
    <property type="entry name" value="Organic_radical-activating"/>
</dbReference>
<evidence type="ECO:0000256" key="5">
    <source>
        <dbReference type="ARBA" id="ARBA00022485"/>
    </source>
</evidence>
<dbReference type="Gene3D" id="3.20.20.70">
    <property type="entry name" value="Aldolase class I"/>
    <property type="match status" value="1"/>
</dbReference>
<evidence type="ECO:0000313" key="14">
    <source>
        <dbReference type="EMBL" id="GBG10078.1"/>
    </source>
</evidence>
<dbReference type="PROSITE" id="PS01087">
    <property type="entry name" value="RADICAL_ACTIVATING"/>
    <property type="match status" value="1"/>
</dbReference>
<dbReference type="SUPFAM" id="SSF102114">
    <property type="entry name" value="Radical SAM enzymes"/>
    <property type="match status" value="1"/>
</dbReference>
<comment type="catalytic activity">
    <reaction evidence="11">
        <text>glycyl-[protein] + reduced [flavodoxin] + S-adenosyl-L-methionine = glycin-2-yl radical-[protein] + semiquinone [flavodoxin] + 5'-deoxyadenosine + L-methionine + H(+)</text>
        <dbReference type="Rhea" id="RHEA:61976"/>
        <dbReference type="Rhea" id="RHEA-COMP:10622"/>
        <dbReference type="Rhea" id="RHEA-COMP:14480"/>
        <dbReference type="Rhea" id="RHEA-COMP:15993"/>
        <dbReference type="Rhea" id="RHEA-COMP:15994"/>
        <dbReference type="ChEBI" id="CHEBI:15378"/>
        <dbReference type="ChEBI" id="CHEBI:17319"/>
        <dbReference type="ChEBI" id="CHEBI:29947"/>
        <dbReference type="ChEBI" id="CHEBI:32722"/>
        <dbReference type="ChEBI" id="CHEBI:57618"/>
        <dbReference type="ChEBI" id="CHEBI:57844"/>
        <dbReference type="ChEBI" id="CHEBI:59789"/>
        <dbReference type="ChEBI" id="CHEBI:140311"/>
    </reaction>
</comment>
<dbReference type="PIRSF" id="PIRSF000368">
    <property type="entry name" value="NrdG"/>
    <property type="match status" value="1"/>
</dbReference>
<evidence type="ECO:0000256" key="7">
    <source>
        <dbReference type="ARBA" id="ARBA00022723"/>
    </source>
</evidence>
<proteinExistence type="inferred from homology"/>
<evidence type="ECO:0000256" key="2">
    <source>
        <dbReference type="ARBA" id="ARBA00003852"/>
    </source>
</evidence>
<dbReference type="SFLD" id="SFLDS00029">
    <property type="entry name" value="Radical_SAM"/>
    <property type="match status" value="1"/>
</dbReference>
<evidence type="ECO:0000256" key="3">
    <source>
        <dbReference type="ARBA" id="ARBA00009777"/>
    </source>
</evidence>
<keyword evidence="10" id="KW-0411">Iron-sulfur</keyword>
<evidence type="ECO:0000256" key="8">
    <source>
        <dbReference type="ARBA" id="ARBA00023002"/>
    </source>
</evidence>
<keyword evidence="9" id="KW-0408">Iron</keyword>
<keyword evidence="15" id="KW-1185">Reference proteome</keyword>
<dbReference type="Proteomes" id="UP000245202">
    <property type="component" value="Unassembled WGS sequence"/>
</dbReference>
<dbReference type="GO" id="GO:0051539">
    <property type="term" value="F:4 iron, 4 sulfur cluster binding"/>
    <property type="evidence" value="ECO:0007669"/>
    <property type="project" value="UniProtKB-KW"/>
</dbReference>
<feature type="domain" description="Radical SAM core" evidence="13">
    <location>
        <begin position="25"/>
        <end position="177"/>
    </location>
</feature>
<dbReference type="AlphaFoldDB" id="A0A2R5EYF5"/>
<dbReference type="InterPro" id="IPR058240">
    <property type="entry name" value="rSAM_sf"/>
</dbReference>
<dbReference type="EMBL" id="BDQX01000289">
    <property type="protein sequence ID" value="GBG10078.1"/>
    <property type="molecule type" value="Genomic_DNA"/>
</dbReference>
<keyword evidence="6" id="KW-0949">S-adenosyl-L-methionine</keyword>
<evidence type="ECO:0000256" key="4">
    <source>
        <dbReference type="ARBA" id="ARBA00014281"/>
    </source>
</evidence>
<dbReference type="RefSeq" id="WP_258235126.1">
    <property type="nucleotide sequence ID" value="NZ_BDQX01000289.1"/>
</dbReference>
<dbReference type="SFLD" id="SFLDG01066">
    <property type="entry name" value="organic_radical-activating_enz"/>
    <property type="match status" value="1"/>
</dbReference>
<evidence type="ECO:0000256" key="9">
    <source>
        <dbReference type="ARBA" id="ARBA00023004"/>
    </source>
</evidence>
<evidence type="ECO:0000256" key="11">
    <source>
        <dbReference type="ARBA" id="ARBA00047365"/>
    </source>
</evidence>
<comment type="similarity">
    <text evidence="3 12">Belongs to the organic radical-activating enzymes family.</text>
</comment>
<comment type="function">
    <text evidence="2 12">Activation of anaerobic ribonucleoside-triphosphate reductase under anaerobic conditions by generation of an organic free radical, using S-adenosylmethionine and reduced flavodoxin as cosubstrates to produce 5'-deoxy-adenosine.</text>
</comment>